<dbReference type="PANTHER" id="PTHR12928">
    <property type="entry name" value="FRG1 PROTEIN"/>
    <property type="match status" value="1"/>
</dbReference>
<protein>
    <submittedName>
        <fullName evidence="5">FRG1-like family-domain-containing protein</fullName>
    </submittedName>
</protein>
<dbReference type="EMBL" id="SOZI01000072">
    <property type="protein sequence ID" value="TNY20248.1"/>
    <property type="molecule type" value="Genomic_DNA"/>
</dbReference>
<dbReference type="InterPro" id="IPR008999">
    <property type="entry name" value="Actin-crosslinking"/>
</dbReference>
<dbReference type="GO" id="GO:0051015">
    <property type="term" value="F:actin filament binding"/>
    <property type="evidence" value="ECO:0007669"/>
    <property type="project" value="TreeGrafter"/>
</dbReference>
<name>A0A5C5FTM0_9BASI</name>
<dbReference type="SUPFAM" id="SSF50405">
    <property type="entry name" value="Actin-crosslinking proteins"/>
    <property type="match status" value="1"/>
</dbReference>
<evidence type="ECO:0000313" key="6">
    <source>
        <dbReference type="Proteomes" id="UP000311382"/>
    </source>
</evidence>
<feature type="region of interest" description="Disordered" evidence="4">
    <location>
        <begin position="1"/>
        <end position="39"/>
    </location>
</feature>
<sequence length="343" mass="36568">MGLKFKGDKPQKKKKSSSSRSSAHASGSGSRVDPDAHLEGWLPAPSPALLLGPTYLVLPGTELTPTVCVATNPTTGKVYAHVLPSPGGAAGGAASSSAGHSAAALAHLDADELEALVDPSDAATLGAGAAQHYEPSDVHHVWVCARVLDSNDKVTLRSGAGRFLASDELGRVSAEREARGMQEEWTLEAVASEGDGGRMAIRSAYGKYLSVDVVAGGKVELRADEDKEGETERWRVMMQGEFVVMAKQQFNERNGIKTKPDAGYTVVTDLAGAERFHRHGQGSSSVGTAEDVRSLKKARKEGRLAEAMLDRRAKLKRCGHAFPLLPLVCPRADWRSLRSDRYC</sequence>
<dbReference type="GO" id="GO:0005730">
    <property type="term" value="C:nucleolus"/>
    <property type="evidence" value="ECO:0007669"/>
    <property type="project" value="UniProtKB-SubCell"/>
</dbReference>
<evidence type="ECO:0000256" key="2">
    <source>
        <dbReference type="ARBA" id="ARBA00010878"/>
    </source>
</evidence>
<evidence type="ECO:0000256" key="4">
    <source>
        <dbReference type="SAM" id="MobiDB-lite"/>
    </source>
</evidence>
<dbReference type="GO" id="GO:0071013">
    <property type="term" value="C:catalytic step 2 spliceosome"/>
    <property type="evidence" value="ECO:0007669"/>
    <property type="project" value="TreeGrafter"/>
</dbReference>
<dbReference type="PANTHER" id="PTHR12928:SF0">
    <property type="entry name" value="FSHD REGION GENE 1"/>
    <property type="match status" value="1"/>
</dbReference>
<keyword evidence="3" id="KW-0539">Nucleus</keyword>
<comment type="similarity">
    <text evidence="2">Belongs to the FRG1 family.</text>
</comment>
<comment type="subcellular location">
    <subcellularLocation>
        <location evidence="1">Nucleus</location>
        <location evidence="1">Nucleolus</location>
    </subcellularLocation>
</comment>
<dbReference type="AlphaFoldDB" id="A0A5C5FTM0"/>
<reference evidence="5 6" key="1">
    <citation type="submission" date="2019-03" db="EMBL/GenBank/DDBJ databases">
        <title>Rhodosporidium diobovatum UCD-FST 08-225 genome sequencing, assembly, and annotation.</title>
        <authorList>
            <person name="Fakankun I.U."/>
            <person name="Fristensky B."/>
            <person name="Levin D.B."/>
        </authorList>
    </citation>
    <scope>NUCLEOTIDE SEQUENCE [LARGE SCALE GENOMIC DNA]</scope>
    <source>
        <strain evidence="5 6">UCD-FST 08-225</strain>
    </source>
</reference>
<evidence type="ECO:0000313" key="5">
    <source>
        <dbReference type="EMBL" id="TNY20248.1"/>
    </source>
</evidence>
<keyword evidence="6" id="KW-1185">Reference proteome</keyword>
<accession>A0A5C5FTM0</accession>
<gene>
    <name evidence="5" type="ORF">DMC30DRAFT_377723</name>
</gene>
<comment type="caution">
    <text evidence="5">The sequence shown here is derived from an EMBL/GenBank/DDBJ whole genome shotgun (WGS) entry which is preliminary data.</text>
</comment>
<feature type="compositionally biased region" description="Low complexity" evidence="4">
    <location>
        <begin position="18"/>
        <end position="31"/>
    </location>
</feature>
<organism evidence="5 6">
    <name type="scientific">Rhodotorula diobovata</name>
    <dbReference type="NCBI Taxonomy" id="5288"/>
    <lineage>
        <taxon>Eukaryota</taxon>
        <taxon>Fungi</taxon>
        <taxon>Dikarya</taxon>
        <taxon>Basidiomycota</taxon>
        <taxon>Pucciniomycotina</taxon>
        <taxon>Microbotryomycetes</taxon>
        <taxon>Sporidiobolales</taxon>
        <taxon>Sporidiobolaceae</taxon>
        <taxon>Rhodotorula</taxon>
    </lineage>
</organism>
<evidence type="ECO:0000256" key="1">
    <source>
        <dbReference type="ARBA" id="ARBA00004604"/>
    </source>
</evidence>
<evidence type="ECO:0000256" key="3">
    <source>
        <dbReference type="ARBA" id="ARBA00023242"/>
    </source>
</evidence>
<dbReference type="Proteomes" id="UP000311382">
    <property type="component" value="Unassembled WGS sequence"/>
</dbReference>
<dbReference type="Gene3D" id="2.80.10.50">
    <property type="match status" value="1"/>
</dbReference>
<feature type="compositionally biased region" description="Basic and acidic residues" evidence="4">
    <location>
        <begin position="1"/>
        <end position="10"/>
    </location>
</feature>
<proteinExistence type="inferred from homology"/>
<dbReference type="CDD" id="cd23339">
    <property type="entry name" value="beta-trefoil_FSCN_fungal_FRG1-like"/>
    <property type="match status" value="1"/>
</dbReference>
<dbReference type="InterPro" id="IPR010414">
    <property type="entry name" value="FRG1"/>
</dbReference>
<dbReference type="OrthoDB" id="5539371at2759"/>
<dbReference type="STRING" id="5288.A0A5C5FTM0"/>